<protein>
    <submittedName>
        <fullName evidence="1">Uncharacterized protein</fullName>
    </submittedName>
</protein>
<accession>A0A4E9E052</accession>
<reference evidence="1" key="1">
    <citation type="submission" date="2019-04" db="EMBL/GenBank/DDBJ databases">
        <authorList>
            <person name="Melise S."/>
            <person name="Noan J."/>
            <person name="Okalmin O."/>
        </authorList>
    </citation>
    <scope>NUCLEOTIDE SEQUENCE</scope>
    <source>
        <strain evidence="1">FN9</strain>
    </source>
</reference>
<gene>
    <name evidence="1" type="ORF">FUG_LOCUS356050</name>
</gene>
<organism evidence="1">
    <name type="scientific">Gibberella zeae</name>
    <name type="common">Wheat head blight fungus</name>
    <name type="synonym">Fusarium graminearum</name>
    <dbReference type="NCBI Taxonomy" id="5518"/>
    <lineage>
        <taxon>Eukaryota</taxon>
        <taxon>Fungi</taxon>
        <taxon>Dikarya</taxon>
        <taxon>Ascomycota</taxon>
        <taxon>Pezizomycotina</taxon>
        <taxon>Sordariomycetes</taxon>
        <taxon>Hypocreomycetidae</taxon>
        <taxon>Hypocreales</taxon>
        <taxon>Nectriaceae</taxon>
        <taxon>Fusarium</taxon>
    </lineage>
</organism>
<sequence>MTAKSRNSTIRLFIGPVWRIMTLASGTAVPGLDVSLDFSRDFDSLQLDQHGGPGKASSNKGRRLSTIGRNAAYLWAVFSKGNNTEPRS</sequence>
<dbReference type="AlphaFoldDB" id="A0A4E9E052"/>
<proteinExistence type="predicted"/>
<name>A0A4E9E052_GIBZA</name>
<dbReference type="EMBL" id="CAAKMV010000141">
    <property type="protein sequence ID" value="VIO59741.1"/>
    <property type="molecule type" value="Genomic_DNA"/>
</dbReference>
<evidence type="ECO:0000313" key="1">
    <source>
        <dbReference type="EMBL" id="VIO59741.1"/>
    </source>
</evidence>